<dbReference type="Gene3D" id="3.40.50.720">
    <property type="entry name" value="NAD(P)-binding Rossmann-like Domain"/>
    <property type="match status" value="1"/>
</dbReference>
<gene>
    <name evidence="4" type="ORF">HCDG_02043</name>
</gene>
<dbReference type="InterPro" id="IPR013149">
    <property type="entry name" value="ADH-like_C"/>
</dbReference>
<dbReference type="STRING" id="544712.C6H6J2"/>
<dbReference type="PANTHER" id="PTHR45348">
    <property type="entry name" value="HYPOTHETICAL OXIDOREDUCTASE (EUROFUNG)"/>
    <property type="match status" value="1"/>
</dbReference>
<dbReference type="AlphaFoldDB" id="C6H6J2"/>
<sequence length="357" mass="38470">MSINYAAFLVGHKRKPLWVGETEDRYPDENEIVVKNAAVAINQLDWKMQDMPWVMFKYPLVLGVDVAGEVVDVGSGVTRFHIGDRVLGHALSFATEDERHAGFQNYTVLLSNMASPIPPSLSFESAAVLPLGLSTASAALFHEDGLMLPKPSLNPVKTSTTVLIWGGTSSVGSNAIQLAVAAGCDVIVTASSKNFEAVKRLGADWAVDYNDGSVIEKLKEAFRGRKLAGALDTIGTEKTFKQTAEAVSQIDGVKTVVSTIDDFEDAWLPPGVTGNAILAVSIRGLEDEDEKKNVGRMVYEDFLPDALKAGKYRIAPDPLIAGKGLGAIQAALETSKRTPGKKVVRRHFVEETSVDRS</sequence>
<dbReference type="eggNOG" id="KOG1198">
    <property type="taxonomic scope" value="Eukaryota"/>
</dbReference>
<comment type="similarity">
    <text evidence="1">Belongs to the zinc-containing alcohol dehydrogenase family.</text>
</comment>
<organism evidence="4 5">
    <name type="scientific">Ajellomyces capsulatus (strain H143)</name>
    <name type="common">Darling's disease fungus</name>
    <name type="synonym">Histoplasma capsulatum</name>
    <dbReference type="NCBI Taxonomy" id="544712"/>
    <lineage>
        <taxon>Eukaryota</taxon>
        <taxon>Fungi</taxon>
        <taxon>Dikarya</taxon>
        <taxon>Ascomycota</taxon>
        <taxon>Pezizomycotina</taxon>
        <taxon>Eurotiomycetes</taxon>
        <taxon>Eurotiomycetidae</taxon>
        <taxon>Onygenales</taxon>
        <taxon>Ajellomycetaceae</taxon>
        <taxon>Histoplasma</taxon>
    </lineage>
</organism>
<dbReference type="OrthoDB" id="48317at2759"/>
<protein>
    <submittedName>
        <fullName evidence="4">Oxidoreductase</fullName>
    </submittedName>
</protein>
<dbReference type="PANTHER" id="PTHR45348:SF2">
    <property type="entry name" value="ZINC-TYPE ALCOHOL DEHYDROGENASE-LIKE PROTEIN C2E1P3.01"/>
    <property type="match status" value="1"/>
</dbReference>
<dbReference type="EMBL" id="GG692420">
    <property type="protein sequence ID" value="EER44013.1"/>
    <property type="molecule type" value="Genomic_DNA"/>
</dbReference>
<dbReference type="SMART" id="SM00829">
    <property type="entry name" value="PKS_ER"/>
    <property type="match status" value="1"/>
</dbReference>
<dbReference type="SUPFAM" id="SSF51735">
    <property type="entry name" value="NAD(P)-binding Rossmann-fold domains"/>
    <property type="match status" value="1"/>
</dbReference>
<dbReference type="OMA" id="WTPGENE"/>
<dbReference type="GO" id="GO:0016651">
    <property type="term" value="F:oxidoreductase activity, acting on NAD(P)H"/>
    <property type="evidence" value="ECO:0007669"/>
    <property type="project" value="InterPro"/>
</dbReference>
<feature type="domain" description="Enoyl reductase (ER)" evidence="3">
    <location>
        <begin position="11"/>
        <end position="344"/>
    </location>
</feature>
<dbReference type="VEuPathDB" id="FungiDB:HCDG_02043"/>
<dbReference type="SUPFAM" id="SSF50129">
    <property type="entry name" value="GroES-like"/>
    <property type="match status" value="1"/>
</dbReference>
<evidence type="ECO:0000256" key="1">
    <source>
        <dbReference type="ARBA" id="ARBA00008072"/>
    </source>
</evidence>
<proteinExistence type="inferred from homology"/>
<dbReference type="InterPro" id="IPR011032">
    <property type="entry name" value="GroES-like_sf"/>
</dbReference>
<name>C6H6J2_AJECH</name>
<dbReference type="InterPro" id="IPR013154">
    <property type="entry name" value="ADH-like_N"/>
</dbReference>
<dbReference type="InterPro" id="IPR047122">
    <property type="entry name" value="Trans-enoyl_RdTase-like"/>
</dbReference>
<dbReference type="HOGENOM" id="CLU_026673_16_5_1"/>
<dbReference type="CDD" id="cd08249">
    <property type="entry name" value="enoyl_reductase_like"/>
    <property type="match status" value="1"/>
</dbReference>
<evidence type="ECO:0000259" key="3">
    <source>
        <dbReference type="SMART" id="SM00829"/>
    </source>
</evidence>
<keyword evidence="2" id="KW-0560">Oxidoreductase</keyword>
<dbReference type="Gene3D" id="3.90.180.10">
    <property type="entry name" value="Medium-chain alcohol dehydrogenases, catalytic domain"/>
    <property type="match status" value="1"/>
</dbReference>
<evidence type="ECO:0000313" key="4">
    <source>
        <dbReference type="EMBL" id="EER44013.1"/>
    </source>
</evidence>
<evidence type="ECO:0000256" key="2">
    <source>
        <dbReference type="ARBA" id="ARBA00023002"/>
    </source>
</evidence>
<reference evidence="5" key="1">
    <citation type="submission" date="2009-05" db="EMBL/GenBank/DDBJ databases">
        <title>The genome sequence of Ajellomyces capsulatus strain H143.</title>
        <authorList>
            <person name="Champion M."/>
            <person name="Cuomo C.A."/>
            <person name="Ma L.-J."/>
            <person name="Henn M.R."/>
            <person name="Sil A."/>
            <person name="Goldman B."/>
            <person name="Young S.K."/>
            <person name="Kodira C.D."/>
            <person name="Zeng Q."/>
            <person name="Koehrsen M."/>
            <person name="Alvarado L."/>
            <person name="Berlin A.M."/>
            <person name="Borenstein D."/>
            <person name="Chen Z."/>
            <person name="Engels R."/>
            <person name="Freedman E."/>
            <person name="Gellesch M."/>
            <person name="Goldberg J."/>
            <person name="Griggs A."/>
            <person name="Gujja S."/>
            <person name="Heiman D.I."/>
            <person name="Hepburn T.A."/>
            <person name="Howarth C."/>
            <person name="Jen D."/>
            <person name="Larson L."/>
            <person name="Lewis B."/>
            <person name="Mehta T."/>
            <person name="Park D."/>
            <person name="Pearson M."/>
            <person name="Roberts A."/>
            <person name="Saif S."/>
            <person name="Shea T.D."/>
            <person name="Shenoy N."/>
            <person name="Sisk P."/>
            <person name="Stolte C."/>
            <person name="Sykes S."/>
            <person name="Walk T."/>
            <person name="White J."/>
            <person name="Yandava C."/>
            <person name="Klein B."/>
            <person name="McEwen J.G."/>
            <person name="Puccia R."/>
            <person name="Goldman G.H."/>
            <person name="Felipe M.S."/>
            <person name="Nino-Vega G."/>
            <person name="San-Blas G."/>
            <person name="Taylor J.W."/>
            <person name="Mendoza L."/>
            <person name="Galagan J.E."/>
            <person name="Nusbaum C."/>
            <person name="Birren B.W."/>
        </authorList>
    </citation>
    <scope>NUCLEOTIDE SEQUENCE [LARGE SCALE GENOMIC DNA]</scope>
    <source>
        <strain evidence="5">H143</strain>
    </source>
</reference>
<evidence type="ECO:0000313" key="5">
    <source>
        <dbReference type="Proteomes" id="UP000002624"/>
    </source>
</evidence>
<accession>C6H6J2</accession>
<dbReference type="InterPro" id="IPR020843">
    <property type="entry name" value="ER"/>
</dbReference>
<dbReference type="InterPro" id="IPR036291">
    <property type="entry name" value="NAD(P)-bd_dom_sf"/>
</dbReference>
<dbReference type="Pfam" id="PF08240">
    <property type="entry name" value="ADH_N"/>
    <property type="match status" value="1"/>
</dbReference>
<dbReference type="Pfam" id="PF00107">
    <property type="entry name" value="ADH_zinc_N"/>
    <property type="match status" value="1"/>
</dbReference>
<dbReference type="Proteomes" id="UP000002624">
    <property type="component" value="Unassembled WGS sequence"/>
</dbReference>